<keyword evidence="2 5" id="KW-0812">Transmembrane</keyword>
<keyword evidence="3 5" id="KW-1133">Transmembrane helix</keyword>
<dbReference type="InterPro" id="IPR051598">
    <property type="entry name" value="TSUP/Inactive_protease-like"/>
</dbReference>
<name>A0A7V2F6P5_RHOMR</name>
<dbReference type="PANTHER" id="PTHR43701:SF2">
    <property type="entry name" value="MEMBRANE TRANSPORTER PROTEIN YJNA-RELATED"/>
    <property type="match status" value="1"/>
</dbReference>
<dbReference type="AlphaFoldDB" id="A0A7V2F6P5"/>
<evidence type="ECO:0000256" key="4">
    <source>
        <dbReference type="ARBA" id="ARBA00023136"/>
    </source>
</evidence>
<feature type="transmembrane region" description="Helical" evidence="5">
    <location>
        <begin position="143"/>
        <end position="170"/>
    </location>
</feature>
<evidence type="ECO:0000256" key="3">
    <source>
        <dbReference type="ARBA" id="ARBA00022989"/>
    </source>
</evidence>
<keyword evidence="5" id="KW-1003">Cell membrane</keyword>
<comment type="subcellular location">
    <subcellularLocation>
        <location evidence="5">Cell membrane</location>
        <topology evidence="5">Multi-pass membrane protein</topology>
    </subcellularLocation>
    <subcellularLocation>
        <location evidence="1">Membrane</location>
        <topology evidence="1">Multi-pass membrane protein</topology>
    </subcellularLocation>
</comment>
<dbReference type="Pfam" id="PF01925">
    <property type="entry name" value="TauE"/>
    <property type="match status" value="1"/>
</dbReference>
<feature type="transmembrane region" description="Helical" evidence="5">
    <location>
        <begin position="42"/>
        <end position="61"/>
    </location>
</feature>
<comment type="similarity">
    <text evidence="5">Belongs to the 4-toluene sulfonate uptake permease (TSUP) (TC 2.A.102) family.</text>
</comment>
<evidence type="ECO:0000313" key="6">
    <source>
        <dbReference type="EMBL" id="HER96591.1"/>
    </source>
</evidence>
<dbReference type="InterPro" id="IPR002781">
    <property type="entry name" value="TM_pro_TauE-like"/>
</dbReference>
<feature type="transmembrane region" description="Helical" evidence="5">
    <location>
        <begin position="94"/>
        <end position="113"/>
    </location>
</feature>
<comment type="caution">
    <text evidence="6">The sequence shown here is derived from an EMBL/GenBank/DDBJ whole genome shotgun (WGS) entry which is preliminary data.</text>
</comment>
<proteinExistence type="inferred from homology"/>
<dbReference type="GO" id="GO:0005886">
    <property type="term" value="C:plasma membrane"/>
    <property type="evidence" value="ECO:0007669"/>
    <property type="project" value="UniProtKB-SubCell"/>
</dbReference>
<sequence>MWIALIGAVLIGLSLGLLGSGGSILTVPVLVYLVGEPDKIAIAESLGIVGAIAAAGALPYARQRTIDWRSVLFFGIPGIIGTYGGAWLSRFVSGPVQLSLFAVVMLLAAVLMYRRSQPALPVVRAAAGGLEASRRHAAWKIMLEGLSVGVLTGLVGVGGGFLIVPALVLLGGLDMRQAVGTSLVIIALKSFAGYLKYLEVLAELGLSVHWETVGLFAAVGIAGSFAGNWIGGRIPQHHLQRGFAVFLVAMGLWILYQNIEAFTGSIAN</sequence>
<gene>
    <name evidence="6" type="ORF">ENO59_08760</name>
</gene>
<feature type="transmembrane region" description="Helical" evidence="5">
    <location>
        <begin position="242"/>
        <end position="259"/>
    </location>
</feature>
<dbReference type="EMBL" id="DSGB01000006">
    <property type="protein sequence ID" value="HER96591.1"/>
    <property type="molecule type" value="Genomic_DNA"/>
</dbReference>
<keyword evidence="4 5" id="KW-0472">Membrane</keyword>
<protein>
    <recommendedName>
        <fullName evidence="5">Probable membrane transporter protein</fullName>
    </recommendedName>
</protein>
<evidence type="ECO:0000256" key="1">
    <source>
        <dbReference type="ARBA" id="ARBA00004141"/>
    </source>
</evidence>
<dbReference type="PANTHER" id="PTHR43701">
    <property type="entry name" value="MEMBRANE TRANSPORTER PROTEIN MJ0441-RELATED"/>
    <property type="match status" value="1"/>
</dbReference>
<reference evidence="6" key="1">
    <citation type="journal article" date="2020" name="mSystems">
        <title>Genome- and Community-Level Interaction Insights into Carbon Utilization and Element Cycling Functions of Hydrothermarchaeota in Hydrothermal Sediment.</title>
        <authorList>
            <person name="Zhou Z."/>
            <person name="Liu Y."/>
            <person name="Xu W."/>
            <person name="Pan J."/>
            <person name="Luo Z.H."/>
            <person name="Li M."/>
        </authorList>
    </citation>
    <scope>NUCLEOTIDE SEQUENCE [LARGE SCALE GENOMIC DNA]</scope>
    <source>
        <strain evidence="6">SpSt-143</strain>
    </source>
</reference>
<feature type="transmembrane region" description="Helical" evidence="5">
    <location>
        <begin position="213"/>
        <end position="230"/>
    </location>
</feature>
<feature type="transmembrane region" description="Helical" evidence="5">
    <location>
        <begin position="68"/>
        <end position="88"/>
    </location>
</feature>
<accession>A0A7V2F6P5</accession>
<evidence type="ECO:0000256" key="5">
    <source>
        <dbReference type="RuleBase" id="RU363041"/>
    </source>
</evidence>
<evidence type="ECO:0000256" key="2">
    <source>
        <dbReference type="ARBA" id="ARBA00022692"/>
    </source>
</evidence>
<organism evidence="6">
    <name type="scientific">Rhodothermus marinus</name>
    <name type="common">Rhodothermus obamensis</name>
    <dbReference type="NCBI Taxonomy" id="29549"/>
    <lineage>
        <taxon>Bacteria</taxon>
        <taxon>Pseudomonadati</taxon>
        <taxon>Rhodothermota</taxon>
        <taxon>Rhodothermia</taxon>
        <taxon>Rhodothermales</taxon>
        <taxon>Rhodothermaceae</taxon>
        <taxon>Rhodothermus</taxon>
    </lineage>
</organism>